<feature type="transmembrane region" description="Helical" evidence="1">
    <location>
        <begin position="170"/>
        <end position="193"/>
    </location>
</feature>
<evidence type="ECO:0000256" key="1">
    <source>
        <dbReference type="SAM" id="Phobius"/>
    </source>
</evidence>
<dbReference type="AlphaFoldDB" id="W9GDH7"/>
<name>W9GDH7_9MICO</name>
<keyword evidence="3" id="KW-1185">Reference proteome</keyword>
<dbReference type="EMBL" id="AWQS01000285">
    <property type="protein sequence ID" value="EWT04261.1"/>
    <property type="molecule type" value="Genomic_DNA"/>
</dbReference>
<accession>W9GDH7</accession>
<proteinExistence type="predicted"/>
<keyword evidence="1" id="KW-0472">Membrane</keyword>
<organism evidence="2 3">
    <name type="scientific">Intrasporangium chromatireducens Q5-1</name>
    <dbReference type="NCBI Taxonomy" id="584657"/>
    <lineage>
        <taxon>Bacteria</taxon>
        <taxon>Bacillati</taxon>
        <taxon>Actinomycetota</taxon>
        <taxon>Actinomycetes</taxon>
        <taxon>Micrococcales</taxon>
        <taxon>Intrasporangiaceae</taxon>
        <taxon>Intrasporangium</taxon>
    </lineage>
</organism>
<feature type="transmembrane region" description="Helical" evidence="1">
    <location>
        <begin position="213"/>
        <end position="236"/>
    </location>
</feature>
<dbReference type="RefSeq" id="WP_034721324.1">
    <property type="nucleotide sequence ID" value="NZ_AWQS01000285.1"/>
</dbReference>
<gene>
    <name evidence="2" type="ORF">N864_14870</name>
</gene>
<keyword evidence="1" id="KW-1133">Transmembrane helix</keyword>
<feature type="transmembrane region" description="Helical" evidence="1">
    <location>
        <begin position="248"/>
        <end position="272"/>
    </location>
</feature>
<evidence type="ECO:0000313" key="2">
    <source>
        <dbReference type="EMBL" id="EWT04261.1"/>
    </source>
</evidence>
<protein>
    <submittedName>
        <fullName evidence="2">Uncharacterized protein</fullName>
    </submittedName>
</protein>
<dbReference type="Proteomes" id="UP000019494">
    <property type="component" value="Unassembled WGS sequence"/>
</dbReference>
<evidence type="ECO:0000313" key="3">
    <source>
        <dbReference type="Proteomes" id="UP000019494"/>
    </source>
</evidence>
<comment type="caution">
    <text evidence="2">The sequence shown here is derived from an EMBL/GenBank/DDBJ whole genome shotgun (WGS) entry which is preliminary data.</text>
</comment>
<sequence>MTTALHELTEDTRFRRLGGWRADAWHRLDLLAQDIKRLQPVATGSTSAPDRGLRIHEVQQELREVARELNSAGPDEVWQSLHEVEEHIARLSMGEQLRDYAVWAVDHLTDPSLKGNRAATTGTAWEHVRAAAEPHAPAPDAELAADVAAALHRAHTAIDRKHLEANNCSARLRTATIGILALSVLILVAAAALPQLPFLVGLEKFQGVSAVQVAVLVALGGLIGGSWGAFPTFTSAERDTYRVQYVRAAARLAMGILSALIGVSLVGAGWVTGLAGDSAPALFAVSIAFGLAQEPVTRLLEGKLAEKGGDASGNPAA</sequence>
<reference evidence="3" key="1">
    <citation type="submission" date="2013-08" db="EMBL/GenBank/DDBJ databases">
        <title>Intrasporangium oryzae NRRL B-24470.</title>
        <authorList>
            <person name="Liu H."/>
            <person name="Wang G."/>
        </authorList>
    </citation>
    <scope>NUCLEOTIDE SEQUENCE [LARGE SCALE GENOMIC DNA]</scope>
    <source>
        <strain evidence="3">Q5-1</strain>
    </source>
</reference>
<keyword evidence="1" id="KW-0812">Transmembrane</keyword>